<proteinExistence type="predicted"/>
<dbReference type="EMBL" id="JAVREO010000010">
    <property type="protein sequence ID" value="MDT0268277.1"/>
    <property type="molecule type" value="Genomic_DNA"/>
</dbReference>
<keyword evidence="3" id="KW-1185">Reference proteome</keyword>
<keyword evidence="1" id="KW-0812">Transmembrane</keyword>
<dbReference type="RefSeq" id="WP_311668362.1">
    <property type="nucleotide sequence ID" value="NZ_JAVREO010000010.1"/>
</dbReference>
<comment type="caution">
    <text evidence="2">The sequence shown here is derived from an EMBL/GenBank/DDBJ whole genome shotgun (WGS) entry which is preliminary data.</text>
</comment>
<evidence type="ECO:0000313" key="3">
    <source>
        <dbReference type="Proteomes" id="UP001183410"/>
    </source>
</evidence>
<gene>
    <name evidence="2" type="ORF">RM844_18500</name>
</gene>
<feature type="transmembrane region" description="Helical" evidence="1">
    <location>
        <begin position="176"/>
        <end position="196"/>
    </location>
</feature>
<dbReference type="Proteomes" id="UP001183410">
    <property type="component" value="Unassembled WGS sequence"/>
</dbReference>
<feature type="transmembrane region" description="Helical" evidence="1">
    <location>
        <begin position="56"/>
        <end position="79"/>
    </location>
</feature>
<feature type="transmembrane region" description="Helical" evidence="1">
    <location>
        <begin position="23"/>
        <end position="44"/>
    </location>
</feature>
<keyword evidence="1" id="KW-1133">Transmembrane helix</keyword>
<sequence length="347" mass="36662">MMADRARRVTPAEFVTDNRARLVTGWSALAVGAVALAVGLPVLLQQGEQRRAGFGPTLLPGLLLGLGLAGLLLGGVRLWQALSRHGESFALREDGLVHRVGGASRRVPWADIRLVREARGRGPKWLGYGTHLRVRTGSGADLLVTGYTADARRLAEAIAAGVRGAGAGEVTTVRAWWWPVGSASLLAGVVLSAALWGHAQRVPEPGFDVASPRACAYFSARELTSLRLDEGVRLSDPIDERIVNACQFATQIVSSSGGAYAELVVVHVWSEPAVELAEEWGFTARPDGAEGYELQRVGSARVESCSVLYDISDTASVSVRTMLGGGGSGGCAELLPEAVPELLEKLP</sequence>
<protein>
    <recommendedName>
        <fullName evidence="4">PH domain-containing protein</fullName>
    </recommendedName>
</protein>
<organism evidence="2 3">
    <name type="scientific">Streptomyces chisholmiae</name>
    <dbReference type="NCBI Taxonomy" id="3075540"/>
    <lineage>
        <taxon>Bacteria</taxon>
        <taxon>Bacillati</taxon>
        <taxon>Actinomycetota</taxon>
        <taxon>Actinomycetes</taxon>
        <taxon>Kitasatosporales</taxon>
        <taxon>Streptomycetaceae</taxon>
        <taxon>Streptomyces</taxon>
    </lineage>
</organism>
<evidence type="ECO:0008006" key="4">
    <source>
        <dbReference type="Google" id="ProtNLM"/>
    </source>
</evidence>
<keyword evidence="1" id="KW-0472">Membrane</keyword>
<evidence type="ECO:0000256" key="1">
    <source>
        <dbReference type="SAM" id="Phobius"/>
    </source>
</evidence>
<name>A0ABU2JTG6_9ACTN</name>
<accession>A0ABU2JTG6</accession>
<reference evidence="3" key="1">
    <citation type="submission" date="2023-07" db="EMBL/GenBank/DDBJ databases">
        <title>30 novel species of actinomycetes from the DSMZ collection.</title>
        <authorList>
            <person name="Nouioui I."/>
        </authorList>
    </citation>
    <scope>NUCLEOTIDE SEQUENCE [LARGE SCALE GENOMIC DNA]</scope>
    <source>
        <strain evidence="3">DSM 44915</strain>
    </source>
</reference>
<evidence type="ECO:0000313" key="2">
    <source>
        <dbReference type="EMBL" id="MDT0268277.1"/>
    </source>
</evidence>